<dbReference type="GO" id="GO:0046872">
    <property type="term" value="F:metal ion binding"/>
    <property type="evidence" value="ECO:0007669"/>
    <property type="project" value="UniProtKB-KW"/>
</dbReference>
<dbReference type="InterPro" id="IPR005117">
    <property type="entry name" value="NiRdtase/SiRdtase_haem-b_fer"/>
</dbReference>
<evidence type="ECO:0000256" key="3">
    <source>
        <dbReference type="ARBA" id="ARBA00022723"/>
    </source>
</evidence>
<dbReference type="Proteomes" id="UP000189733">
    <property type="component" value="Unassembled WGS sequence"/>
</dbReference>
<proteinExistence type="predicted"/>
<dbReference type="InterPro" id="IPR045854">
    <property type="entry name" value="NO2/SO3_Rdtase_4Fe4S_sf"/>
</dbReference>
<dbReference type="GO" id="GO:0020037">
    <property type="term" value="F:heme binding"/>
    <property type="evidence" value="ECO:0007669"/>
    <property type="project" value="InterPro"/>
</dbReference>
<evidence type="ECO:0000313" key="9">
    <source>
        <dbReference type="EMBL" id="SKA62855.1"/>
    </source>
</evidence>
<sequence>MAPKSAPDGAILQRDKETYAIVPRTPMGMLNAEYLERILNVVKEYKIPIVKITSGQRLALVGMTEDQIDPIWDALGRDIGRATELCVHYVQACPGTAVCKFGKQDSLGLGQELEEKYLGVDFPAKVKFGISGCPLSCAEGKVRDIGVYGSAKGFTLTFGGIAGLNPRIADVIAEDISREELVALIDKLLSYYKENARKRERSSKFVDRVGIDVIKAAVL</sequence>
<evidence type="ECO:0000256" key="6">
    <source>
        <dbReference type="ARBA" id="ARBA00023014"/>
    </source>
</evidence>
<feature type="domain" description="Nitrite/sulphite reductase 4Fe-4S" evidence="7">
    <location>
        <begin position="87"/>
        <end position="218"/>
    </location>
</feature>
<dbReference type="InterPro" id="IPR006067">
    <property type="entry name" value="NO2/SO3_Rdtase_4Fe4S_dom"/>
</dbReference>
<dbReference type="STRING" id="1121442.SAMN02745702_00039"/>
<evidence type="ECO:0000259" key="7">
    <source>
        <dbReference type="Pfam" id="PF01077"/>
    </source>
</evidence>
<dbReference type="AlphaFoldDB" id="A0A1T4VD11"/>
<dbReference type="OrthoDB" id="9768666at2"/>
<dbReference type="InterPro" id="IPR036136">
    <property type="entry name" value="Nit/Sulf_reduc_fer-like_dom_sf"/>
</dbReference>
<evidence type="ECO:0000259" key="8">
    <source>
        <dbReference type="Pfam" id="PF03460"/>
    </source>
</evidence>
<keyword evidence="3" id="KW-0479">Metal-binding</keyword>
<keyword evidence="5" id="KW-0408">Iron</keyword>
<dbReference type="SUPFAM" id="SSF56014">
    <property type="entry name" value="Nitrite and sulphite reductase 4Fe-4S domain-like"/>
    <property type="match status" value="1"/>
</dbReference>
<dbReference type="InterPro" id="IPR006066">
    <property type="entry name" value="NO2/SO3_Rdtase_FeS/sirohaem_BS"/>
</dbReference>
<evidence type="ECO:0000313" key="10">
    <source>
        <dbReference type="Proteomes" id="UP000189733"/>
    </source>
</evidence>
<organism evidence="9 10">
    <name type="scientific">Desulfobaculum bizertense DSM 18034</name>
    <dbReference type="NCBI Taxonomy" id="1121442"/>
    <lineage>
        <taxon>Bacteria</taxon>
        <taxon>Pseudomonadati</taxon>
        <taxon>Thermodesulfobacteriota</taxon>
        <taxon>Desulfovibrionia</taxon>
        <taxon>Desulfovibrionales</taxon>
        <taxon>Desulfovibrionaceae</taxon>
        <taxon>Desulfobaculum</taxon>
    </lineage>
</organism>
<keyword evidence="4" id="KW-0560">Oxidoreductase</keyword>
<dbReference type="PIRSF" id="PIRSF037487">
    <property type="entry name" value="Sulfite_red_assimil"/>
    <property type="match status" value="1"/>
</dbReference>
<dbReference type="RefSeq" id="WP_078683372.1">
    <property type="nucleotide sequence ID" value="NZ_FUYA01000001.1"/>
</dbReference>
<dbReference type="GO" id="GO:0016491">
    <property type="term" value="F:oxidoreductase activity"/>
    <property type="evidence" value="ECO:0007669"/>
    <property type="project" value="UniProtKB-KW"/>
</dbReference>
<protein>
    <submittedName>
        <fullName evidence="9">Nitrite/Sulfite reductase ferredoxin-like half domain-containing protein</fullName>
    </submittedName>
</protein>
<dbReference type="PANTHER" id="PTHR43809">
    <property type="entry name" value="NITRITE REDUCTASE (NADH) LARGE SUBUNIT"/>
    <property type="match status" value="1"/>
</dbReference>
<dbReference type="EMBL" id="FUYA01000001">
    <property type="protein sequence ID" value="SKA62855.1"/>
    <property type="molecule type" value="Genomic_DNA"/>
</dbReference>
<keyword evidence="6" id="KW-0411">Iron-sulfur</keyword>
<keyword evidence="2" id="KW-0349">Heme</keyword>
<keyword evidence="1" id="KW-0004">4Fe-4S</keyword>
<feature type="domain" description="Nitrite/Sulfite reductase ferredoxin-like" evidence="8">
    <location>
        <begin position="12"/>
        <end position="75"/>
    </location>
</feature>
<evidence type="ECO:0000256" key="2">
    <source>
        <dbReference type="ARBA" id="ARBA00022617"/>
    </source>
</evidence>
<reference evidence="9 10" key="1">
    <citation type="submission" date="2017-02" db="EMBL/GenBank/DDBJ databases">
        <authorList>
            <person name="Peterson S.W."/>
        </authorList>
    </citation>
    <scope>NUCLEOTIDE SEQUENCE [LARGE SCALE GENOMIC DNA]</scope>
    <source>
        <strain evidence="9 10">DSM 18034</strain>
    </source>
</reference>
<dbReference type="InterPro" id="IPR052034">
    <property type="entry name" value="NasD-like"/>
</dbReference>
<dbReference type="PRINTS" id="PR00397">
    <property type="entry name" value="SIROHAEM"/>
</dbReference>
<dbReference type="PROSITE" id="PS00365">
    <property type="entry name" value="NIR_SIR"/>
    <property type="match status" value="1"/>
</dbReference>
<dbReference type="Pfam" id="PF01077">
    <property type="entry name" value="NIR_SIR"/>
    <property type="match status" value="1"/>
</dbReference>
<evidence type="ECO:0000256" key="1">
    <source>
        <dbReference type="ARBA" id="ARBA00022485"/>
    </source>
</evidence>
<dbReference type="Pfam" id="PF03460">
    <property type="entry name" value="NIR_SIR_ferr"/>
    <property type="match status" value="1"/>
</dbReference>
<evidence type="ECO:0000256" key="4">
    <source>
        <dbReference type="ARBA" id="ARBA00023002"/>
    </source>
</evidence>
<evidence type="ECO:0000256" key="5">
    <source>
        <dbReference type="ARBA" id="ARBA00023004"/>
    </source>
</evidence>
<gene>
    <name evidence="9" type="ORF">SAMN02745702_00039</name>
</gene>
<dbReference type="SUPFAM" id="SSF55124">
    <property type="entry name" value="Nitrite/Sulfite reductase N-terminal domain-like"/>
    <property type="match status" value="1"/>
</dbReference>
<dbReference type="Gene3D" id="3.30.413.10">
    <property type="entry name" value="Sulfite Reductase Hemoprotein, domain 1"/>
    <property type="match status" value="1"/>
</dbReference>
<dbReference type="PANTHER" id="PTHR43809:SF1">
    <property type="entry name" value="NITRITE REDUCTASE (NADH) LARGE SUBUNIT"/>
    <property type="match status" value="1"/>
</dbReference>
<dbReference type="InterPro" id="IPR017220">
    <property type="entry name" value="Sulphite_reductase_assimil"/>
</dbReference>
<name>A0A1T4VD11_9BACT</name>
<keyword evidence="10" id="KW-1185">Reference proteome</keyword>
<dbReference type="GO" id="GO:0051539">
    <property type="term" value="F:4 iron, 4 sulfur cluster binding"/>
    <property type="evidence" value="ECO:0007669"/>
    <property type="project" value="UniProtKB-KW"/>
</dbReference>
<accession>A0A1T4VD11</accession>